<keyword evidence="4" id="KW-1185">Reference proteome</keyword>
<comment type="caution">
    <text evidence="3">The sequence shown here is derived from an EMBL/GenBank/DDBJ whole genome shotgun (WGS) entry which is preliminary data.</text>
</comment>
<evidence type="ECO:0000256" key="2">
    <source>
        <dbReference type="SAM" id="Phobius"/>
    </source>
</evidence>
<keyword evidence="2" id="KW-0812">Transmembrane</keyword>
<sequence length="446" mass="51445">MSGVSIHSYQHPSEKSREMVSDIITGTSKTDEEDVKPSLKLKRMLCKQQETDDSKDDNVDKAKSSKRISIEYCSKSLVCDRNKGHPGHCNKNRGLSLQFWKDSPFFQLKEGQGKLSRKSHKVDNIQTEVKVSEENIAKKHEQLDLYEKTVQVKVDAANHESNASFEKWGDVDREVVEIEQHLQNILQEYNKLRTLVKSRDQECLGLYPWWRGCSSAWDYATSSASKELLDTLLALALKYQNFLSHRKFNLKCKTQSSVFDPDAEVWLPQNMKCLGVDVELSLSLVSEEKIDKFVKSLDIGSFSDDGAPETSQLTMSMHEMFELLWKQHADEMQLLESSVFTVCGRECTVEFQPSADMSWQDNSVSDNTEYKFDISIKSATQKHETIYNTTFTSQKLFNSLLMNDRRGLQYGQLQYGQWGMPYLFMPANCMKNTILVMAFYYFRQRN</sequence>
<evidence type="ECO:0000313" key="4">
    <source>
        <dbReference type="Proteomes" id="UP001152795"/>
    </source>
</evidence>
<dbReference type="OrthoDB" id="5987636at2759"/>
<protein>
    <submittedName>
        <fullName evidence="3">Uncharacterized protein</fullName>
    </submittedName>
</protein>
<feature type="transmembrane region" description="Helical" evidence="2">
    <location>
        <begin position="422"/>
        <end position="442"/>
    </location>
</feature>
<dbReference type="AlphaFoldDB" id="A0A6S7H6Q4"/>
<organism evidence="3 4">
    <name type="scientific">Paramuricea clavata</name>
    <name type="common">Red gorgonian</name>
    <name type="synonym">Violescent sea-whip</name>
    <dbReference type="NCBI Taxonomy" id="317549"/>
    <lineage>
        <taxon>Eukaryota</taxon>
        <taxon>Metazoa</taxon>
        <taxon>Cnidaria</taxon>
        <taxon>Anthozoa</taxon>
        <taxon>Octocorallia</taxon>
        <taxon>Malacalcyonacea</taxon>
        <taxon>Plexauridae</taxon>
        <taxon>Paramuricea</taxon>
    </lineage>
</organism>
<feature type="region of interest" description="Disordered" evidence="1">
    <location>
        <begin position="1"/>
        <end position="37"/>
    </location>
</feature>
<gene>
    <name evidence="3" type="ORF">PACLA_8A033486</name>
</gene>
<proteinExistence type="predicted"/>
<evidence type="ECO:0000256" key="1">
    <source>
        <dbReference type="SAM" id="MobiDB-lite"/>
    </source>
</evidence>
<keyword evidence="2" id="KW-0472">Membrane</keyword>
<dbReference type="EMBL" id="CACRXK020003370">
    <property type="protein sequence ID" value="CAB3998489.1"/>
    <property type="molecule type" value="Genomic_DNA"/>
</dbReference>
<feature type="compositionally biased region" description="Polar residues" evidence="1">
    <location>
        <begin position="1"/>
        <end position="11"/>
    </location>
</feature>
<evidence type="ECO:0000313" key="3">
    <source>
        <dbReference type="EMBL" id="CAB3998489.1"/>
    </source>
</evidence>
<keyword evidence="2" id="KW-1133">Transmembrane helix</keyword>
<reference evidence="3" key="1">
    <citation type="submission" date="2020-04" db="EMBL/GenBank/DDBJ databases">
        <authorList>
            <person name="Alioto T."/>
            <person name="Alioto T."/>
            <person name="Gomez Garrido J."/>
        </authorList>
    </citation>
    <scope>NUCLEOTIDE SEQUENCE</scope>
    <source>
        <strain evidence="3">A484AB</strain>
    </source>
</reference>
<accession>A0A6S7H6Q4</accession>
<dbReference type="Proteomes" id="UP001152795">
    <property type="component" value="Unassembled WGS sequence"/>
</dbReference>
<name>A0A6S7H6Q4_PARCT</name>